<organism evidence="1 2">
    <name type="scientific">Amanita muscaria (strain Koide BX008)</name>
    <dbReference type="NCBI Taxonomy" id="946122"/>
    <lineage>
        <taxon>Eukaryota</taxon>
        <taxon>Fungi</taxon>
        <taxon>Dikarya</taxon>
        <taxon>Basidiomycota</taxon>
        <taxon>Agaricomycotina</taxon>
        <taxon>Agaricomycetes</taxon>
        <taxon>Agaricomycetidae</taxon>
        <taxon>Agaricales</taxon>
        <taxon>Pluteineae</taxon>
        <taxon>Amanitaceae</taxon>
        <taxon>Amanita</taxon>
    </lineage>
</organism>
<dbReference type="InterPro" id="IPR008183">
    <property type="entry name" value="Aldose_1/G6P_1-epimerase"/>
</dbReference>
<name>A0A0C2SLL6_AMAMK</name>
<dbReference type="InterPro" id="IPR011013">
    <property type="entry name" value="Gal_mutarotase_sf_dom"/>
</dbReference>
<dbReference type="AlphaFoldDB" id="A0A0C2SLL6"/>
<dbReference type="GO" id="GO:0030246">
    <property type="term" value="F:carbohydrate binding"/>
    <property type="evidence" value="ECO:0007669"/>
    <property type="project" value="InterPro"/>
</dbReference>
<dbReference type="GO" id="GO:0006006">
    <property type="term" value="P:glucose metabolic process"/>
    <property type="evidence" value="ECO:0007669"/>
    <property type="project" value="TreeGrafter"/>
</dbReference>
<keyword evidence="2" id="KW-1185">Reference proteome</keyword>
<dbReference type="Proteomes" id="UP000054549">
    <property type="component" value="Unassembled WGS sequence"/>
</dbReference>
<dbReference type="OrthoDB" id="274691at2759"/>
<accession>A0A0C2SLL6</accession>
<evidence type="ECO:0000313" key="1">
    <source>
        <dbReference type="EMBL" id="KIL64045.1"/>
    </source>
</evidence>
<evidence type="ECO:0000313" key="2">
    <source>
        <dbReference type="Proteomes" id="UP000054549"/>
    </source>
</evidence>
<sequence>MMTEYQPTILLLPSKAAESATLALEVLPHGLTIHKFLVQANGQVHDIVIGSEDPQDHALQKYMNTVIGRYTNRIPAGEHTIERLGVSTSFRALPNENAEVSLHGGPQGFDSVEWTVLTSASNAQLFTPAEKTEISNLPANSYAVFRFESQEGDQGFSGKLMVEAFICLLPLSGGEVALNPQCIEIGSCVVIYRAKLDERGKSIVTPINLTQHWGFNLEASTKLECQSVKNHRLTIRADKVAELNKNKLPTGNFRRTMENKPHFHAGKKIGDFFPDEGYDDYYLFEDLHQFPPTTYPLDAFTQDFNLVNSALYPQQSKSPVVELRSDLSGIALRFQTNQHGVMFYSYNHSDPSAVRKKIHGGSATRQAGDPYDTGSAAFLEFHNPLGAFLFATNKDRQDTLLTSNEIYHNFVRCDISYSS</sequence>
<reference evidence="1 2" key="1">
    <citation type="submission" date="2014-04" db="EMBL/GenBank/DDBJ databases">
        <title>Evolutionary Origins and Diversification of the Mycorrhizal Mutualists.</title>
        <authorList>
            <consortium name="DOE Joint Genome Institute"/>
            <consortium name="Mycorrhizal Genomics Consortium"/>
            <person name="Kohler A."/>
            <person name="Kuo A."/>
            <person name="Nagy L.G."/>
            <person name="Floudas D."/>
            <person name="Copeland A."/>
            <person name="Barry K.W."/>
            <person name="Cichocki N."/>
            <person name="Veneault-Fourrey C."/>
            <person name="LaButti K."/>
            <person name="Lindquist E.A."/>
            <person name="Lipzen A."/>
            <person name="Lundell T."/>
            <person name="Morin E."/>
            <person name="Murat C."/>
            <person name="Riley R."/>
            <person name="Ohm R."/>
            <person name="Sun H."/>
            <person name="Tunlid A."/>
            <person name="Henrissat B."/>
            <person name="Grigoriev I.V."/>
            <person name="Hibbett D.S."/>
            <person name="Martin F."/>
        </authorList>
    </citation>
    <scope>NUCLEOTIDE SEQUENCE [LARGE SCALE GENOMIC DNA]</scope>
    <source>
        <strain evidence="1 2">Koide BX008</strain>
    </source>
</reference>
<dbReference type="PANTHER" id="PTHR10091">
    <property type="entry name" value="ALDOSE-1-EPIMERASE"/>
    <property type="match status" value="1"/>
</dbReference>
<dbReference type="InParanoid" id="A0A0C2SLL6"/>
<protein>
    <recommendedName>
        <fullName evidence="3">Aldose 1-epimerase</fullName>
    </recommendedName>
</protein>
<dbReference type="Pfam" id="PF01263">
    <property type="entry name" value="Aldose_epim"/>
    <property type="match status" value="2"/>
</dbReference>
<dbReference type="STRING" id="946122.A0A0C2SLL6"/>
<gene>
    <name evidence="1" type="ORF">M378DRAFT_163760</name>
</gene>
<dbReference type="GO" id="GO:0004034">
    <property type="term" value="F:aldose 1-epimerase activity"/>
    <property type="evidence" value="ECO:0007669"/>
    <property type="project" value="TreeGrafter"/>
</dbReference>
<evidence type="ECO:0008006" key="3">
    <source>
        <dbReference type="Google" id="ProtNLM"/>
    </source>
</evidence>
<dbReference type="InterPro" id="IPR014718">
    <property type="entry name" value="GH-type_carb-bd"/>
</dbReference>
<proteinExistence type="predicted"/>
<dbReference type="EMBL" id="KN818253">
    <property type="protein sequence ID" value="KIL64045.1"/>
    <property type="molecule type" value="Genomic_DNA"/>
</dbReference>
<dbReference type="HOGENOM" id="CLU_028297_0_0_1"/>
<dbReference type="Gene3D" id="2.70.98.10">
    <property type="match status" value="1"/>
</dbReference>
<dbReference type="GO" id="GO:0033499">
    <property type="term" value="P:galactose catabolic process via UDP-galactose, Leloir pathway"/>
    <property type="evidence" value="ECO:0007669"/>
    <property type="project" value="TreeGrafter"/>
</dbReference>
<dbReference type="PANTHER" id="PTHR10091:SF0">
    <property type="entry name" value="GALACTOSE MUTAROTASE"/>
    <property type="match status" value="1"/>
</dbReference>
<dbReference type="SUPFAM" id="SSF74650">
    <property type="entry name" value="Galactose mutarotase-like"/>
    <property type="match status" value="1"/>
</dbReference>